<evidence type="ECO:0000313" key="3">
    <source>
        <dbReference type="Proteomes" id="UP000626109"/>
    </source>
</evidence>
<dbReference type="Proteomes" id="UP000626109">
    <property type="component" value="Unassembled WGS sequence"/>
</dbReference>
<evidence type="ECO:0000259" key="1">
    <source>
        <dbReference type="Pfam" id="PF06742"/>
    </source>
</evidence>
<dbReference type="AlphaFoldDB" id="A0A813JFC9"/>
<accession>A0A813JFC9</accession>
<sequence>MGARSRFPNECSRVSEWIVQFPNESYMSVSEWNRPREVPDWNQAELSRIRNNLLDLKEMSTSPMIFGFFTGPEKIDHLYGLLNVAWGWGGARAKDQSYVDWFSDGEPGDFTITMPKVPVEASGFWSIIVYNKDGFMFADPSNYNNAVQGSHGQNPDGSTSVYFGGCDDPKRQKPSKAHCLPIQQGWGILTRFFRPSEAIRNGTWVPPKPISELHSIA</sequence>
<gene>
    <name evidence="2" type="ORF">PGLA2088_LOCUS19471</name>
</gene>
<dbReference type="InterPro" id="IPR010621">
    <property type="entry name" value="DUF1214"/>
</dbReference>
<dbReference type="InterPro" id="IPR037049">
    <property type="entry name" value="DUF1214_C_sf"/>
</dbReference>
<dbReference type="EMBL" id="CAJNNW010025111">
    <property type="protein sequence ID" value="CAE8675625.1"/>
    <property type="molecule type" value="Genomic_DNA"/>
</dbReference>
<reference evidence="2" key="1">
    <citation type="submission" date="2021-02" db="EMBL/GenBank/DDBJ databases">
        <authorList>
            <person name="Dougan E. K."/>
            <person name="Rhodes N."/>
            <person name="Thang M."/>
            <person name="Chan C."/>
        </authorList>
    </citation>
    <scope>NUCLEOTIDE SEQUENCE</scope>
</reference>
<comment type="caution">
    <text evidence="2">The sequence shown here is derived from an EMBL/GenBank/DDBJ whole genome shotgun (WGS) entry which is preliminary data.</text>
</comment>
<name>A0A813JFC9_POLGL</name>
<evidence type="ECO:0000313" key="2">
    <source>
        <dbReference type="EMBL" id="CAE8675625.1"/>
    </source>
</evidence>
<feature type="domain" description="DUF1214" evidence="1">
    <location>
        <begin position="109"/>
        <end position="196"/>
    </location>
</feature>
<dbReference type="Gene3D" id="2.60.120.600">
    <property type="entry name" value="Domain of unknown function DUF1214, C-terminal domain"/>
    <property type="match status" value="1"/>
</dbReference>
<proteinExistence type="predicted"/>
<organism evidence="2 3">
    <name type="scientific">Polarella glacialis</name>
    <name type="common">Dinoflagellate</name>
    <dbReference type="NCBI Taxonomy" id="89957"/>
    <lineage>
        <taxon>Eukaryota</taxon>
        <taxon>Sar</taxon>
        <taxon>Alveolata</taxon>
        <taxon>Dinophyceae</taxon>
        <taxon>Suessiales</taxon>
        <taxon>Suessiaceae</taxon>
        <taxon>Polarella</taxon>
    </lineage>
</organism>
<dbReference type="Pfam" id="PF06742">
    <property type="entry name" value="DUF1214"/>
    <property type="match status" value="1"/>
</dbReference>
<protein>
    <recommendedName>
        <fullName evidence="1">DUF1214 domain-containing protein</fullName>
    </recommendedName>
</protein>
<dbReference type="SUPFAM" id="SSF160935">
    <property type="entry name" value="VPA0735-like"/>
    <property type="match status" value="1"/>
</dbReference>